<keyword evidence="3" id="KW-0067">ATP-binding</keyword>
<keyword evidence="9" id="KW-0378">Hydrolase</keyword>
<comment type="catalytic activity">
    <reaction evidence="4">
        <text>Couples ATP hydrolysis with the unwinding of duplex DNA by translocating in the 3'-5' direction.</text>
        <dbReference type="EC" id="5.6.2.4"/>
    </reaction>
</comment>
<gene>
    <name evidence="9" type="primary">recQ2</name>
    <name evidence="9" type="ORF">VKT23_001319</name>
</gene>
<dbReference type="GO" id="GO:0016787">
    <property type="term" value="F:hydrolase activity"/>
    <property type="evidence" value="ECO:0007669"/>
    <property type="project" value="UniProtKB-KW"/>
</dbReference>
<keyword evidence="9" id="KW-0347">Helicase</keyword>
<evidence type="ECO:0000256" key="1">
    <source>
        <dbReference type="ARBA" id="ARBA00005446"/>
    </source>
</evidence>
<evidence type="ECO:0000259" key="8">
    <source>
        <dbReference type="PROSITE" id="PS51194"/>
    </source>
</evidence>
<organism evidence="9 10">
    <name type="scientific">Marasmiellus scandens</name>
    <dbReference type="NCBI Taxonomy" id="2682957"/>
    <lineage>
        <taxon>Eukaryota</taxon>
        <taxon>Fungi</taxon>
        <taxon>Dikarya</taxon>
        <taxon>Basidiomycota</taxon>
        <taxon>Agaricomycotina</taxon>
        <taxon>Agaricomycetes</taxon>
        <taxon>Agaricomycetidae</taxon>
        <taxon>Agaricales</taxon>
        <taxon>Marasmiineae</taxon>
        <taxon>Omphalotaceae</taxon>
        <taxon>Marasmiellus</taxon>
    </lineage>
</organism>
<protein>
    <recommendedName>
        <fullName evidence="5">DNA 3'-5' helicase</fullName>
        <ecNumber evidence="5">5.6.2.4</ecNumber>
    </recommendedName>
</protein>
<dbReference type="PROSITE" id="PS51192">
    <property type="entry name" value="HELICASE_ATP_BIND_1"/>
    <property type="match status" value="1"/>
</dbReference>
<evidence type="ECO:0000256" key="4">
    <source>
        <dbReference type="ARBA" id="ARBA00034617"/>
    </source>
</evidence>
<dbReference type="Pfam" id="PF00271">
    <property type="entry name" value="Helicase_C"/>
    <property type="match status" value="1"/>
</dbReference>
<dbReference type="Pfam" id="PF00270">
    <property type="entry name" value="DEAD"/>
    <property type="match status" value="1"/>
</dbReference>
<dbReference type="Proteomes" id="UP001498398">
    <property type="component" value="Unassembled WGS sequence"/>
</dbReference>
<feature type="domain" description="Helicase C-terminal" evidence="8">
    <location>
        <begin position="337"/>
        <end position="530"/>
    </location>
</feature>
<dbReference type="InterPro" id="IPR011545">
    <property type="entry name" value="DEAD/DEAH_box_helicase_dom"/>
</dbReference>
<dbReference type="EMBL" id="JBANRG010000001">
    <property type="protein sequence ID" value="KAK7473221.1"/>
    <property type="molecule type" value="Genomic_DNA"/>
</dbReference>
<evidence type="ECO:0000259" key="7">
    <source>
        <dbReference type="PROSITE" id="PS51192"/>
    </source>
</evidence>
<dbReference type="SMART" id="SM00490">
    <property type="entry name" value="HELICc"/>
    <property type="match status" value="1"/>
</dbReference>
<dbReference type="SUPFAM" id="SSF52540">
    <property type="entry name" value="P-loop containing nucleoside triphosphate hydrolases"/>
    <property type="match status" value="1"/>
</dbReference>
<name>A0ABR1KCM9_9AGAR</name>
<evidence type="ECO:0000256" key="3">
    <source>
        <dbReference type="ARBA" id="ARBA00022840"/>
    </source>
</evidence>
<keyword evidence="10" id="KW-1185">Reference proteome</keyword>
<feature type="compositionally biased region" description="Low complexity" evidence="6">
    <location>
        <begin position="27"/>
        <end position="36"/>
    </location>
</feature>
<dbReference type="PANTHER" id="PTHR13710:SF154">
    <property type="entry name" value="RECQ HELICASE, PUTATIVE (AFU_ORTHOLOGUE AFUA_6G14720)-RELATED"/>
    <property type="match status" value="1"/>
</dbReference>
<dbReference type="PROSITE" id="PS51194">
    <property type="entry name" value="HELICASE_CTER"/>
    <property type="match status" value="1"/>
</dbReference>
<evidence type="ECO:0000313" key="10">
    <source>
        <dbReference type="Proteomes" id="UP001498398"/>
    </source>
</evidence>
<evidence type="ECO:0000256" key="6">
    <source>
        <dbReference type="SAM" id="MobiDB-lite"/>
    </source>
</evidence>
<reference evidence="9 10" key="1">
    <citation type="submission" date="2024-01" db="EMBL/GenBank/DDBJ databases">
        <title>A draft genome for the cacao thread blight pathogen Marasmiellus scandens.</title>
        <authorList>
            <person name="Baruah I.K."/>
            <person name="Leung J."/>
            <person name="Bukari Y."/>
            <person name="Amoako-Attah I."/>
            <person name="Meinhardt L.W."/>
            <person name="Bailey B.A."/>
            <person name="Cohen S.P."/>
        </authorList>
    </citation>
    <scope>NUCLEOTIDE SEQUENCE [LARGE SCALE GENOMIC DNA]</scope>
    <source>
        <strain evidence="9 10">GH-19</strain>
    </source>
</reference>
<accession>A0ABR1KCM9</accession>
<proteinExistence type="inferred from homology"/>
<evidence type="ECO:0000313" key="9">
    <source>
        <dbReference type="EMBL" id="KAK7473221.1"/>
    </source>
</evidence>
<dbReference type="GO" id="GO:0003678">
    <property type="term" value="F:DNA helicase activity"/>
    <property type="evidence" value="ECO:0007669"/>
    <property type="project" value="UniProtKB-EC"/>
</dbReference>
<dbReference type="SMART" id="SM00487">
    <property type="entry name" value="DEXDc"/>
    <property type="match status" value="1"/>
</dbReference>
<feature type="domain" description="Helicase ATP-binding" evidence="7">
    <location>
        <begin position="142"/>
        <end position="319"/>
    </location>
</feature>
<evidence type="ECO:0000256" key="5">
    <source>
        <dbReference type="ARBA" id="ARBA00034808"/>
    </source>
</evidence>
<dbReference type="InterPro" id="IPR027417">
    <property type="entry name" value="P-loop_NTPase"/>
</dbReference>
<dbReference type="InterPro" id="IPR014001">
    <property type="entry name" value="Helicase_ATP-bd"/>
</dbReference>
<comment type="similarity">
    <text evidence="1">Belongs to the helicase family. RecQ subfamily.</text>
</comment>
<comment type="caution">
    <text evidence="9">The sequence shown here is derived from an EMBL/GenBank/DDBJ whole genome shotgun (WGS) entry which is preliminary data.</text>
</comment>
<dbReference type="EC" id="5.6.2.4" evidence="5"/>
<evidence type="ECO:0000256" key="2">
    <source>
        <dbReference type="ARBA" id="ARBA00022741"/>
    </source>
</evidence>
<sequence length="705" mass="77559">MTENRVPEALWPPKRSHHLASQSNNATSTPSTPSPSRGVVTLHSISSTPETCCTPRTPLASVLNIKKPIQNGYEKTPRALSYTPYCLNERGSTKRKAISRGPEVFVIPANPICSDRWNYVAVQSGLIPSGGALRPMQLACANAVLERSGDIILISPTGSGKSLLWCLPLVARSLGVCEADAVGISLVITPYTSLGKQGESLAHGLGITSTFVHSEKRSYDALEAVAGVDGHVVYICAEMLESPSFAQVLFATRWVKRLSAIYIDEGHEVSESISYRPAYSRLSKLRKLIPGVPWIALSATLPSPHRLALVTYAGFSPNTPVINFGNFRAELSWIVLPIEHSLSSFRALAFVLPLGTASADEIEPTIIFCDDLERLTAMLWWFHHRIASLNLPEDIVEIIHAGLSNDHQTYAIESFRNGKVKILLGSAKIGPGMDFPHVTRVIQYMVRGLTLVRLSQRGGRGGRKKGSRSTCIILVEPSMISDSDAPTPSNPRDQDPALVDLIHSEGDCVDKVFDRGLENPPIPPESRNIPGRKCCNRCYPHLRPARDFQFIFEDVALATTPSITFSTDEQDVIFKTLVTWRRQIWTAEWKNSWPEYGPKSLINDIDLKTLVKHAGTISCMGDMEPYVHTVHWSELAQSLFEALSDACLFFGKSIGTVSRPDHTSATKKIVATPQSDSEPPTKRPRGRKPAAPKVSSEYGEQILRF</sequence>
<dbReference type="InterPro" id="IPR001650">
    <property type="entry name" value="Helicase_C-like"/>
</dbReference>
<dbReference type="Gene3D" id="3.40.50.300">
    <property type="entry name" value="P-loop containing nucleotide triphosphate hydrolases"/>
    <property type="match status" value="2"/>
</dbReference>
<feature type="region of interest" description="Disordered" evidence="6">
    <location>
        <begin position="1"/>
        <end position="39"/>
    </location>
</feature>
<feature type="region of interest" description="Disordered" evidence="6">
    <location>
        <begin position="661"/>
        <end position="705"/>
    </location>
</feature>
<keyword evidence="2" id="KW-0547">Nucleotide-binding</keyword>
<dbReference type="PANTHER" id="PTHR13710">
    <property type="entry name" value="DNA HELICASE RECQ FAMILY MEMBER"/>
    <property type="match status" value="1"/>
</dbReference>